<protein>
    <submittedName>
        <fullName evidence="9">Branched-chain amino acid ABC transporter permease</fullName>
    </submittedName>
</protein>
<comment type="similarity">
    <text evidence="2">Belongs to the AzlC family.</text>
</comment>
<gene>
    <name evidence="9" type="ORF">DU000_10315</name>
</gene>
<evidence type="ECO:0000256" key="1">
    <source>
        <dbReference type="ARBA" id="ARBA00004651"/>
    </source>
</evidence>
<evidence type="ECO:0000256" key="7">
    <source>
        <dbReference type="ARBA" id="ARBA00023136"/>
    </source>
</evidence>
<dbReference type="Proteomes" id="UP000252357">
    <property type="component" value="Unassembled WGS sequence"/>
</dbReference>
<evidence type="ECO:0000256" key="5">
    <source>
        <dbReference type="ARBA" id="ARBA00022692"/>
    </source>
</evidence>
<comment type="subcellular location">
    <subcellularLocation>
        <location evidence="1">Cell membrane</location>
        <topology evidence="1">Multi-pass membrane protein</topology>
    </subcellularLocation>
</comment>
<evidence type="ECO:0000313" key="9">
    <source>
        <dbReference type="EMBL" id="RCS56736.1"/>
    </source>
</evidence>
<reference evidence="9 10" key="1">
    <citation type="journal article" date="2018" name="Int. J. Syst. Evol. Microbiol.">
        <title>Parvibium lacunae gen. nov., sp. nov., a new member of the family Alcaligenaceae isolated from a freshwater pond.</title>
        <authorList>
            <person name="Chen W.M."/>
            <person name="Xie P.B."/>
            <person name="Hsu M.Y."/>
            <person name="Sheu S.Y."/>
        </authorList>
    </citation>
    <scope>NUCLEOTIDE SEQUENCE [LARGE SCALE GENOMIC DNA]</scope>
    <source>
        <strain evidence="9 10">KMB9</strain>
    </source>
</reference>
<comment type="caution">
    <text evidence="9">The sequence shown here is derived from an EMBL/GenBank/DDBJ whole genome shotgun (WGS) entry which is preliminary data.</text>
</comment>
<dbReference type="PANTHER" id="PTHR34979">
    <property type="entry name" value="INNER MEMBRANE PROTEIN YGAZ"/>
    <property type="match status" value="1"/>
</dbReference>
<organism evidence="9 10">
    <name type="scientific">Parvibium lacunae</name>
    <dbReference type="NCBI Taxonomy" id="1888893"/>
    <lineage>
        <taxon>Bacteria</taxon>
        <taxon>Pseudomonadati</taxon>
        <taxon>Pseudomonadota</taxon>
        <taxon>Betaproteobacteria</taxon>
        <taxon>Burkholderiales</taxon>
        <taxon>Alcaligenaceae</taxon>
        <taxon>Parvibium</taxon>
    </lineage>
</organism>
<dbReference type="AlphaFoldDB" id="A0A368KZJ4"/>
<evidence type="ECO:0000256" key="2">
    <source>
        <dbReference type="ARBA" id="ARBA00010735"/>
    </source>
</evidence>
<feature type="transmembrane region" description="Helical" evidence="8">
    <location>
        <begin position="164"/>
        <end position="189"/>
    </location>
</feature>
<feature type="transmembrane region" description="Helical" evidence="8">
    <location>
        <begin position="132"/>
        <end position="152"/>
    </location>
</feature>
<feature type="transmembrane region" description="Helical" evidence="8">
    <location>
        <begin position="36"/>
        <end position="57"/>
    </location>
</feature>
<evidence type="ECO:0000256" key="8">
    <source>
        <dbReference type="SAM" id="Phobius"/>
    </source>
</evidence>
<keyword evidence="4" id="KW-1003">Cell membrane</keyword>
<sequence length="270" mass="28882">MTLLAHGCNPAAFLLAYPQLSEYLTRDRRAVEKKQAFWAGVNAVKLAMVAMAAWGLVTGVAMVQAGLTAWQAVGMNVLVYAGAAQLAALPLLAAGVPIWIVLLTTVVINLRFLIFSANLMPYFAAWPRWQRFVLGGVNTDLGCAVFLARMLERPASAEDGTGKYFYLGTAVTIWVTWQISSTLGIVLASQLPRDGVLEFAATLALIPITLPFLQGRAGWGCGLLAVTLALALHALPLKLGLLIAVSAGAMLAYWLGPSAWLPTQTERKST</sequence>
<evidence type="ECO:0000256" key="6">
    <source>
        <dbReference type="ARBA" id="ARBA00022989"/>
    </source>
</evidence>
<accession>A0A368KZJ4</accession>
<evidence type="ECO:0000256" key="4">
    <source>
        <dbReference type="ARBA" id="ARBA00022475"/>
    </source>
</evidence>
<dbReference type="EMBL" id="QPGB01000005">
    <property type="protein sequence ID" value="RCS56736.1"/>
    <property type="molecule type" value="Genomic_DNA"/>
</dbReference>
<feature type="transmembrane region" description="Helical" evidence="8">
    <location>
        <begin position="241"/>
        <end position="261"/>
    </location>
</feature>
<feature type="transmembrane region" description="Helical" evidence="8">
    <location>
        <begin position="69"/>
        <end position="92"/>
    </location>
</feature>
<dbReference type="InterPro" id="IPR011606">
    <property type="entry name" value="Brnchd-chn_aa_trnsp_permease"/>
</dbReference>
<keyword evidence="5 8" id="KW-0812">Transmembrane</keyword>
<feature type="transmembrane region" description="Helical" evidence="8">
    <location>
        <begin position="195"/>
        <end position="213"/>
    </location>
</feature>
<keyword evidence="3" id="KW-0813">Transport</keyword>
<keyword evidence="10" id="KW-1185">Reference proteome</keyword>
<proteinExistence type="inferred from homology"/>
<feature type="transmembrane region" description="Helical" evidence="8">
    <location>
        <begin position="99"/>
        <end position="120"/>
    </location>
</feature>
<dbReference type="Pfam" id="PF03591">
    <property type="entry name" value="AzlC"/>
    <property type="match status" value="1"/>
</dbReference>
<dbReference type="GO" id="GO:1903785">
    <property type="term" value="P:L-valine transmembrane transport"/>
    <property type="evidence" value="ECO:0007669"/>
    <property type="project" value="TreeGrafter"/>
</dbReference>
<dbReference type="PANTHER" id="PTHR34979:SF1">
    <property type="entry name" value="INNER MEMBRANE PROTEIN YGAZ"/>
    <property type="match status" value="1"/>
</dbReference>
<evidence type="ECO:0000256" key="3">
    <source>
        <dbReference type="ARBA" id="ARBA00022448"/>
    </source>
</evidence>
<feature type="transmembrane region" description="Helical" evidence="8">
    <location>
        <begin position="218"/>
        <end position="235"/>
    </location>
</feature>
<keyword evidence="7 8" id="KW-0472">Membrane</keyword>
<dbReference type="GO" id="GO:0005886">
    <property type="term" value="C:plasma membrane"/>
    <property type="evidence" value="ECO:0007669"/>
    <property type="project" value="UniProtKB-SubCell"/>
</dbReference>
<evidence type="ECO:0000313" key="10">
    <source>
        <dbReference type="Proteomes" id="UP000252357"/>
    </source>
</evidence>
<name>A0A368KZJ4_9BURK</name>
<keyword evidence="6 8" id="KW-1133">Transmembrane helix</keyword>